<gene>
    <name evidence="4" type="ORF">GBAR_LOCUS26038</name>
</gene>
<reference evidence="4" key="1">
    <citation type="submission" date="2023-03" db="EMBL/GenBank/DDBJ databases">
        <authorList>
            <person name="Steffen K."/>
            <person name="Cardenas P."/>
        </authorList>
    </citation>
    <scope>NUCLEOTIDE SEQUENCE</scope>
</reference>
<sequence length="159" mass="18016">MVSITYRLNTVREVCVRCPLVMTKELLADLAGYKTYRDKGVVMAARSLVQLYRSVRPELLRRKDKGQPMEGGVQRAPEYGELVAEQHVPGMELVDIPSEPEEDVATDVSESDSEWIDVHHSSDEDSACVKLREKERERETRKREMMVEGMGTSQTSASN</sequence>
<keyword evidence="1" id="KW-0813">Transport</keyword>
<feature type="region of interest" description="Disordered" evidence="2">
    <location>
        <begin position="97"/>
        <end position="159"/>
    </location>
</feature>
<dbReference type="GO" id="GO:0042273">
    <property type="term" value="P:ribosomal large subunit biogenesis"/>
    <property type="evidence" value="ECO:0007669"/>
    <property type="project" value="UniProtKB-UniRule"/>
</dbReference>
<dbReference type="GO" id="GO:0015031">
    <property type="term" value="P:protein transport"/>
    <property type="evidence" value="ECO:0007669"/>
    <property type="project" value="UniProtKB-KW"/>
</dbReference>
<organism evidence="4 5">
    <name type="scientific">Geodia barretti</name>
    <name type="common">Barrett's horny sponge</name>
    <dbReference type="NCBI Taxonomy" id="519541"/>
    <lineage>
        <taxon>Eukaryota</taxon>
        <taxon>Metazoa</taxon>
        <taxon>Porifera</taxon>
        <taxon>Demospongiae</taxon>
        <taxon>Heteroscleromorpha</taxon>
        <taxon>Tetractinellida</taxon>
        <taxon>Astrophorina</taxon>
        <taxon>Geodiidae</taxon>
        <taxon>Geodia</taxon>
    </lineage>
</organism>
<evidence type="ECO:0000259" key="3">
    <source>
        <dbReference type="Pfam" id="PF08158"/>
    </source>
</evidence>
<protein>
    <recommendedName>
        <fullName evidence="1">Protein SDA1</fullName>
    </recommendedName>
</protein>
<dbReference type="EMBL" id="CASHTH010003610">
    <property type="protein sequence ID" value="CAI8047131.1"/>
    <property type="molecule type" value="Genomic_DNA"/>
</dbReference>
<dbReference type="PANTHER" id="PTHR12730:SF0">
    <property type="entry name" value="PROTEIN SDA1 HOMOLOG"/>
    <property type="match status" value="1"/>
</dbReference>
<feature type="compositionally biased region" description="Basic and acidic residues" evidence="2">
    <location>
        <begin position="130"/>
        <end position="146"/>
    </location>
</feature>
<name>A0AA35TGJ8_GEOBA</name>
<dbReference type="InterPro" id="IPR012977">
    <property type="entry name" value="SDA1_N"/>
</dbReference>
<keyword evidence="5" id="KW-1185">Reference proteome</keyword>
<keyword evidence="1" id="KW-0653">Protein transport</keyword>
<keyword evidence="1" id="KW-0690">Ribosome biogenesis</keyword>
<evidence type="ECO:0000313" key="4">
    <source>
        <dbReference type="EMBL" id="CAI8047131.1"/>
    </source>
</evidence>
<dbReference type="Pfam" id="PF08158">
    <property type="entry name" value="SDA1_HEAT"/>
    <property type="match status" value="1"/>
</dbReference>
<accession>A0AA35TGJ8</accession>
<feature type="compositionally biased region" description="Acidic residues" evidence="2">
    <location>
        <begin position="98"/>
        <end position="115"/>
    </location>
</feature>
<feature type="domain" description="SDA1 N-terminal" evidence="3">
    <location>
        <begin position="4"/>
        <end position="37"/>
    </location>
</feature>
<dbReference type="InterPro" id="IPR027312">
    <property type="entry name" value="Sda1"/>
</dbReference>
<dbReference type="GO" id="GO:0005730">
    <property type="term" value="C:nucleolus"/>
    <property type="evidence" value="ECO:0007669"/>
    <property type="project" value="UniProtKB-SubCell"/>
</dbReference>
<keyword evidence="1" id="KW-0539">Nucleus</keyword>
<comment type="subcellular location">
    <subcellularLocation>
        <location evidence="1">Nucleus</location>
        <location evidence="1">Nucleolus</location>
    </subcellularLocation>
</comment>
<evidence type="ECO:0000256" key="2">
    <source>
        <dbReference type="SAM" id="MobiDB-lite"/>
    </source>
</evidence>
<dbReference type="GO" id="GO:0000055">
    <property type="term" value="P:ribosomal large subunit export from nucleus"/>
    <property type="evidence" value="ECO:0007669"/>
    <property type="project" value="UniProtKB-UniRule"/>
</dbReference>
<evidence type="ECO:0000313" key="5">
    <source>
        <dbReference type="Proteomes" id="UP001174909"/>
    </source>
</evidence>
<dbReference type="Proteomes" id="UP001174909">
    <property type="component" value="Unassembled WGS sequence"/>
</dbReference>
<evidence type="ECO:0000256" key="1">
    <source>
        <dbReference type="RuleBase" id="RU365057"/>
    </source>
</evidence>
<dbReference type="AlphaFoldDB" id="A0AA35TGJ8"/>
<proteinExistence type="inferred from homology"/>
<comment type="caution">
    <text evidence="4">The sequence shown here is derived from an EMBL/GenBank/DDBJ whole genome shotgun (WGS) entry which is preliminary data.</text>
</comment>
<comment type="similarity">
    <text evidence="1">Belongs to the SDA1 family.</text>
</comment>
<comment type="function">
    <text evidence="1">Required for 60S pre-ribosomal subunits export to the cytoplasm.</text>
</comment>
<dbReference type="PANTHER" id="PTHR12730">
    <property type="entry name" value="HSDA/SDA1-RELATED"/>
    <property type="match status" value="1"/>
</dbReference>